<evidence type="ECO:0000313" key="1">
    <source>
        <dbReference type="EMBL" id="KAI0093343.1"/>
    </source>
</evidence>
<evidence type="ECO:0000313" key="2">
    <source>
        <dbReference type="Proteomes" id="UP001055072"/>
    </source>
</evidence>
<gene>
    <name evidence="1" type="ORF">BDY19DRAFT_421662</name>
</gene>
<proteinExistence type="predicted"/>
<name>A0ACB8UG76_9APHY</name>
<accession>A0ACB8UG76</accession>
<comment type="caution">
    <text evidence="1">The sequence shown here is derived from an EMBL/GenBank/DDBJ whole genome shotgun (WGS) entry which is preliminary data.</text>
</comment>
<sequence length="897" mass="99570">MDDSDDYFDDLVLDEGTIAALDEAETQFAAAQPPPAAPYLPAAKKVENRPAKRQKIEHGPAVPLKRQLSTNDYDNLPEISVQGDSYYQVNVPLASQRSGVVYRASDTQHRTSRPLQARSSSSASIGPNAAPRPSQQPNRRAPGTVISPTHAQPVPNPSGPRTPQSDSVNQKARRDAEILRVKMEELEKNQAELQRKLQEAEDARYTREGEITILRASITRTNEQHAGEVAKLQAAREAAEAAKLQLQKDQREELERLKTHYTFRQHEFETSARKPPWSVSKKAQRIEPNTPVKMPSQMRNWNTGSGSDLVFAETPRGPRFGAIERPASQRLRRPTAFVELNKKKAALPGFHNSFFDTPSRSFSQRTGDKGKGKQRSSLMNDNPFLTSHSGSSPPSSPLAAHHGPLQEDTMEFAGPSNLSPPPSKSLPPVEEADDVEMNMGDNDAEMQEEIEDFDPPSWRAELHHVVFTHTLPPSNMPTMQTLLNASFQLNAPPEQCNMYSTICSRLLEKLGSAPLPITWEDHLLEVANLFAGLARILNETVTLYPLSSLFGLLRILAYTIPLFTAAFLTSAPNNASPPILITLCDTIVTHLAVSNKDKPSEDFATLAKELLPFIEALALTAPAELVPQLSILIRGPKILSTLLDPAQPAWLVAHTARTLGILASYGNLFRALITHPLPIPNENAESTRDISVLPHIEALSWALVDPARDGPGADQLRDQIVTFIAILALSHADALAVLLQSQMLIPSIIMYLSNETEGFWEDDEALISSPPRLNRVLQLISRTIALLYYMVFFSSEPYRLNRRLHYIPSRHFHGIGHIFNVTMGRFSFADSPCWLSDADRACYEQTVDMAKDLLELVVEGPELEDVWKAFQPDNETDQNGDDDEEREACLLHPDSDD</sequence>
<organism evidence="1 2">
    <name type="scientific">Irpex rosettiformis</name>
    <dbReference type="NCBI Taxonomy" id="378272"/>
    <lineage>
        <taxon>Eukaryota</taxon>
        <taxon>Fungi</taxon>
        <taxon>Dikarya</taxon>
        <taxon>Basidiomycota</taxon>
        <taxon>Agaricomycotina</taxon>
        <taxon>Agaricomycetes</taxon>
        <taxon>Polyporales</taxon>
        <taxon>Irpicaceae</taxon>
        <taxon>Irpex</taxon>
    </lineage>
</organism>
<reference evidence="1" key="1">
    <citation type="journal article" date="2021" name="Environ. Microbiol.">
        <title>Gene family expansions and transcriptome signatures uncover fungal adaptations to wood decay.</title>
        <authorList>
            <person name="Hage H."/>
            <person name="Miyauchi S."/>
            <person name="Viragh M."/>
            <person name="Drula E."/>
            <person name="Min B."/>
            <person name="Chaduli D."/>
            <person name="Navarro D."/>
            <person name="Favel A."/>
            <person name="Norest M."/>
            <person name="Lesage-Meessen L."/>
            <person name="Balint B."/>
            <person name="Merenyi Z."/>
            <person name="de Eugenio L."/>
            <person name="Morin E."/>
            <person name="Martinez A.T."/>
            <person name="Baldrian P."/>
            <person name="Stursova M."/>
            <person name="Martinez M.J."/>
            <person name="Novotny C."/>
            <person name="Magnuson J.K."/>
            <person name="Spatafora J.W."/>
            <person name="Maurice S."/>
            <person name="Pangilinan J."/>
            <person name="Andreopoulos W."/>
            <person name="LaButti K."/>
            <person name="Hundley H."/>
            <person name="Na H."/>
            <person name="Kuo A."/>
            <person name="Barry K."/>
            <person name="Lipzen A."/>
            <person name="Henrissat B."/>
            <person name="Riley R."/>
            <person name="Ahrendt S."/>
            <person name="Nagy L.G."/>
            <person name="Grigoriev I.V."/>
            <person name="Martin F."/>
            <person name="Rosso M.N."/>
        </authorList>
    </citation>
    <scope>NUCLEOTIDE SEQUENCE</scope>
    <source>
        <strain evidence="1">CBS 384.51</strain>
    </source>
</reference>
<dbReference type="Proteomes" id="UP001055072">
    <property type="component" value="Unassembled WGS sequence"/>
</dbReference>
<protein>
    <submittedName>
        <fullName evidence="1">Uncharacterized protein</fullName>
    </submittedName>
</protein>
<dbReference type="EMBL" id="MU274902">
    <property type="protein sequence ID" value="KAI0093343.1"/>
    <property type="molecule type" value="Genomic_DNA"/>
</dbReference>
<keyword evidence="2" id="KW-1185">Reference proteome</keyword>